<sequence length="629" mass="67543">MRIYEIFYVLIVFLVFNTQAAKFVRNTRLKTCLHHELSSSSCSPVSAVPCPTEKFSEISNNTIWNIIPVDTSLVQNSKGTTKIFIKSSDGVLCLSSASSSGIKVCPCDQTISQQWIFSGGNLMSGANNGQCLYIEGNDLGLASCNSGISTMSWDSYYLFPDMVVIHSSPSFAGNYTKLNIGTFTSSNLPRSIFSSPFSVEIPPGFELIINQNKNNSITYDGDMPQINAIGDLTSIITIKLKSGIVVYEEQLYFGASQFYDVGDSNSSVPTVGSVMVPKGFRGVVWSSSNFSGSNLGLFEPVPDFSGGSISITVGSLDPRVKMNAHPVAFAQPRVLAHANLVLQVKNVMNVYLASGVQIVKLVPVGIPLKKLVMMDSLVLGDVNALLDLLASIAVAIAATEPVLVIKINVPVILAGVKTPMANAQYAKKECEDNTGKCSRCFNGLHFSTDNPTLCVLNSASCPDGQFSDGTTCQQCDVACQTCYGVGPNNCLRCKLPEYYFEGNCVPLKSSNDGRCFTGSSSNDTFFADNTRGLCEACPSTCLDCFIPQFDSNTPPSKMQCNKCMPNFFLDNGRCISSCPPGKYVSQADNFTCIACDSSCTTCNGPSADHCLSCTNPNFFAFNGKCSSTP</sequence>
<dbReference type="OrthoDB" id="2412841at2759"/>
<evidence type="ECO:0000313" key="2">
    <source>
        <dbReference type="EMBL" id="CAG8666017.1"/>
    </source>
</evidence>
<dbReference type="PROSITE" id="PS50231">
    <property type="entry name" value="RICIN_B_LECTIN"/>
    <property type="match status" value="1"/>
</dbReference>
<accession>A0A9N9EAF8</accession>
<dbReference type="InterPro" id="IPR009030">
    <property type="entry name" value="Growth_fac_rcpt_cys_sf"/>
</dbReference>
<dbReference type="Gene3D" id="2.10.220.10">
    <property type="entry name" value="Hormone Receptor, Insulin-like Growth Factor Receptor 1, Chain A, domain 2"/>
    <property type="match status" value="3"/>
</dbReference>
<reference evidence="2" key="1">
    <citation type="submission" date="2021-06" db="EMBL/GenBank/DDBJ databases">
        <authorList>
            <person name="Kallberg Y."/>
            <person name="Tangrot J."/>
            <person name="Rosling A."/>
        </authorList>
    </citation>
    <scope>NUCLEOTIDE SEQUENCE</scope>
    <source>
        <strain evidence="2">CL551</strain>
    </source>
</reference>
<dbReference type="SMART" id="SM00261">
    <property type="entry name" value="FU"/>
    <property type="match status" value="3"/>
</dbReference>
<comment type="caution">
    <text evidence="2">The sequence shown here is derived from an EMBL/GenBank/DDBJ whole genome shotgun (WGS) entry which is preliminary data.</text>
</comment>
<gene>
    <name evidence="2" type="ORF">AMORRO_LOCUS10615</name>
</gene>
<dbReference type="CDD" id="cd00064">
    <property type="entry name" value="FU"/>
    <property type="match status" value="3"/>
</dbReference>
<dbReference type="AlphaFoldDB" id="A0A9N9EAF8"/>
<dbReference type="EMBL" id="CAJVPV010011955">
    <property type="protein sequence ID" value="CAG8666017.1"/>
    <property type="molecule type" value="Genomic_DNA"/>
</dbReference>
<dbReference type="InterPro" id="IPR035992">
    <property type="entry name" value="Ricin_B-like_lectins"/>
</dbReference>
<name>A0A9N9EAF8_9GLOM</name>
<feature type="non-terminal residue" evidence="2">
    <location>
        <position position="629"/>
    </location>
</feature>
<dbReference type="Proteomes" id="UP000789342">
    <property type="component" value="Unassembled WGS sequence"/>
</dbReference>
<evidence type="ECO:0000313" key="3">
    <source>
        <dbReference type="Proteomes" id="UP000789342"/>
    </source>
</evidence>
<keyword evidence="3" id="KW-1185">Reference proteome</keyword>
<feature type="chain" id="PRO_5040156742" evidence="1">
    <location>
        <begin position="21"/>
        <end position="629"/>
    </location>
</feature>
<dbReference type="InterPro" id="IPR006212">
    <property type="entry name" value="Furin_repeat"/>
</dbReference>
<feature type="signal peptide" evidence="1">
    <location>
        <begin position="1"/>
        <end position="20"/>
    </location>
</feature>
<dbReference type="SUPFAM" id="SSF50370">
    <property type="entry name" value="Ricin B-like lectins"/>
    <property type="match status" value="1"/>
</dbReference>
<evidence type="ECO:0000256" key="1">
    <source>
        <dbReference type="SAM" id="SignalP"/>
    </source>
</evidence>
<organism evidence="2 3">
    <name type="scientific">Acaulospora morrowiae</name>
    <dbReference type="NCBI Taxonomy" id="94023"/>
    <lineage>
        <taxon>Eukaryota</taxon>
        <taxon>Fungi</taxon>
        <taxon>Fungi incertae sedis</taxon>
        <taxon>Mucoromycota</taxon>
        <taxon>Glomeromycotina</taxon>
        <taxon>Glomeromycetes</taxon>
        <taxon>Diversisporales</taxon>
        <taxon>Acaulosporaceae</taxon>
        <taxon>Acaulospora</taxon>
    </lineage>
</organism>
<proteinExistence type="predicted"/>
<keyword evidence="1" id="KW-0732">Signal</keyword>
<dbReference type="SUPFAM" id="SSF57184">
    <property type="entry name" value="Growth factor receptor domain"/>
    <property type="match status" value="2"/>
</dbReference>
<protein>
    <submittedName>
        <fullName evidence="2">12101_t:CDS:1</fullName>
    </submittedName>
</protein>